<gene>
    <name evidence="1" type="ORF">D8674_026903</name>
</gene>
<dbReference type="GO" id="GO:0032259">
    <property type="term" value="P:methylation"/>
    <property type="evidence" value="ECO:0007669"/>
    <property type="project" value="UniProtKB-KW"/>
</dbReference>
<reference evidence="2" key="2">
    <citation type="submission" date="2019-10" db="EMBL/GenBank/DDBJ databases">
        <title>A de novo genome assembly of a pear dwarfing rootstock.</title>
        <authorList>
            <person name="Wang F."/>
            <person name="Wang J."/>
            <person name="Li S."/>
            <person name="Zhang Y."/>
            <person name="Fang M."/>
            <person name="Ma L."/>
            <person name="Zhao Y."/>
            <person name="Jiang S."/>
        </authorList>
    </citation>
    <scope>NUCLEOTIDE SEQUENCE [LARGE SCALE GENOMIC DNA]</scope>
</reference>
<dbReference type="Proteomes" id="UP000327157">
    <property type="component" value="Chromosome 5"/>
</dbReference>
<evidence type="ECO:0000313" key="2">
    <source>
        <dbReference type="Proteomes" id="UP000327157"/>
    </source>
</evidence>
<keyword evidence="2" id="KW-1185">Reference proteome</keyword>
<protein>
    <submittedName>
        <fullName evidence="1">mRNA cap guanine-N7 methyltransferase 2</fullName>
    </submittedName>
</protein>
<comment type="caution">
    <text evidence="1">The sequence shown here is derived from an EMBL/GenBank/DDBJ whole genome shotgun (WGS) entry which is preliminary data.</text>
</comment>
<proteinExistence type="predicted"/>
<sequence>MNSTNSDVDLSIVPLLGVDSSAAVQFAHLQNAEIDISRAETDRGVRVDEDSGECSFCELVESVGTNRSQYPFRDTSNDVGSPIQHCTI</sequence>
<accession>A0A5N5I9H3</accession>
<dbReference type="EMBL" id="SMOL01000004">
    <property type="protein sequence ID" value="KAB2636369.1"/>
    <property type="molecule type" value="Genomic_DNA"/>
</dbReference>
<dbReference type="AlphaFoldDB" id="A0A5N5I9H3"/>
<dbReference type="OrthoDB" id="6491773at2759"/>
<organism evidence="1 2">
    <name type="scientific">Pyrus ussuriensis x Pyrus communis</name>
    <dbReference type="NCBI Taxonomy" id="2448454"/>
    <lineage>
        <taxon>Eukaryota</taxon>
        <taxon>Viridiplantae</taxon>
        <taxon>Streptophyta</taxon>
        <taxon>Embryophyta</taxon>
        <taxon>Tracheophyta</taxon>
        <taxon>Spermatophyta</taxon>
        <taxon>Magnoliopsida</taxon>
        <taxon>eudicotyledons</taxon>
        <taxon>Gunneridae</taxon>
        <taxon>Pentapetalae</taxon>
        <taxon>rosids</taxon>
        <taxon>fabids</taxon>
        <taxon>Rosales</taxon>
        <taxon>Rosaceae</taxon>
        <taxon>Amygdaloideae</taxon>
        <taxon>Maleae</taxon>
        <taxon>Pyrus</taxon>
    </lineage>
</organism>
<reference evidence="1 2" key="1">
    <citation type="submission" date="2019-09" db="EMBL/GenBank/DDBJ databases">
        <authorList>
            <person name="Ou C."/>
        </authorList>
    </citation>
    <scope>NUCLEOTIDE SEQUENCE [LARGE SCALE GENOMIC DNA]</scope>
    <source>
        <strain evidence="1">S2</strain>
        <tissue evidence="1">Leaf</tissue>
    </source>
</reference>
<keyword evidence="1" id="KW-0808">Transferase</keyword>
<name>A0A5N5I9H3_9ROSA</name>
<dbReference type="GO" id="GO:0008168">
    <property type="term" value="F:methyltransferase activity"/>
    <property type="evidence" value="ECO:0007669"/>
    <property type="project" value="UniProtKB-KW"/>
</dbReference>
<evidence type="ECO:0000313" key="1">
    <source>
        <dbReference type="EMBL" id="KAB2636369.1"/>
    </source>
</evidence>
<reference evidence="1 2" key="3">
    <citation type="submission" date="2019-11" db="EMBL/GenBank/DDBJ databases">
        <title>A de novo genome assembly of a pear dwarfing rootstock.</title>
        <authorList>
            <person name="Wang F."/>
            <person name="Wang J."/>
            <person name="Li S."/>
            <person name="Zhang Y."/>
            <person name="Fang M."/>
            <person name="Ma L."/>
            <person name="Zhao Y."/>
            <person name="Jiang S."/>
        </authorList>
    </citation>
    <scope>NUCLEOTIDE SEQUENCE [LARGE SCALE GENOMIC DNA]</scope>
    <source>
        <strain evidence="1">S2</strain>
        <tissue evidence="1">Leaf</tissue>
    </source>
</reference>
<keyword evidence="1" id="KW-0489">Methyltransferase</keyword>